<name>A0ABS8SKA7_DATST</name>
<comment type="caution">
    <text evidence="1">The sequence shown here is derived from an EMBL/GenBank/DDBJ whole genome shotgun (WGS) entry which is preliminary data.</text>
</comment>
<dbReference type="Proteomes" id="UP000823775">
    <property type="component" value="Unassembled WGS sequence"/>
</dbReference>
<proteinExistence type="predicted"/>
<organism evidence="1 2">
    <name type="scientific">Datura stramonium</name>
    <name type="common">Jimsonweed</name>
    <name type="synonym">Common thornapple</name>
    <dbReference type="NCBI Taxonomy" id="4076"/>
    <lineage>
        <taxon>Eukaryota</taxon>
        <taxon>Viridiplantae</taxon>
        <taxon>Streptophyta</taxon>
        <taxon>Embryophyta</taxon>
        <taxon>Tracheophyta</taxon>
        <taxon>Spermatophyta</taxon>
        <taxon>Magnoliopsida</taxon>
        <taxon>eudicotyledons</taxon>
        <taxon>Gunneridae</taxon>
        <taxon>Pentapetalae</taxon>
        <taxon>asterids</taxon>
        <taxon>lamiids</taxon>
        <taxon>Solanales</taxon>
        <taxon>Solanaceae</taxon>
        <taxon>Solanoideae</taxon>
        <taxon>Datureae</taxon>
        <taxon>Datura</taxon>
    </lineage>
</organism>
<dbReference type="EMBL" id="JACEIK010000569">
    <property type="protein sequence ID" value="MCD7459238.1"/>
    <property type="molecule type" value="Genomic_DNA"/>
</dbReference>
<sequence>MEVLDISLCENGSNKENIPPFCSAEKVTPDYLKVKFCTKKLKRNFRRPLRDITYLFDLPVQPGTIAFRRFQRPVSVCGKRKSADENVDSLQKHKSKILRRDFR</sequence>
<reference evidence="1 2" key="1">
    <citation type="journal article" date="2021" name="BMC Genomics">
        <title>Datura genome reveals duplications of psychoactive alkaloid biosynthetic genes and high mutation rate following tissue culture.</title>
        <authorList>
            <person name="Rajewski A."/>
            <person name="Carter-House D."/>
            <person name="Stajich J."/>
            <person name="Litt A."/>
        </authorList>
    </citation>
    <scope>NUCLEOTIDE SEQUENCE [LARGE SCALE GENOMIC DNA]</scope>
    <source>
        <strain evidence="1">AR-01</strain>
    </source>
</reference>
<keyword evidence="2" id="KW-1185">Reference proteome</keyword>
<evidence type="ECO:0000313" key="2">
    <source>
        <dbReference type="Proteomes" id="UP000823775"/>
    </source>
</evidence>
<accession>A0ABS8SKA7</accession>
<protein>
    <submittedName>
        <fullName evidence="1">Uncharacterized protein</fullName>
    </submittedName>
</protein>
<evidence type="ECO:0000313" key="1">
    <source>
        <dbReference type="EMBL" id="MCD7459238.1"/>
    </source>
</evidence>
<gene>
    <name evidence="1" type="ORF">HAX54_040367</name>
</gene>